<gene>
    <name evidence="1" type="ORF">GMARGA_LOCUS28062</name>
</gene>
<sequence length="151" mass="17397">TTSQTKQSNQPNPKILQSPLVSILQLLTSTETTNQTQQLNQPKPNSFRDRSFQTNKKALHHIHTCKDSKCSILKNQEDQEHNYKNLSSYFFKQSFTTYSAPEKDSTIPQKTPYNPDFTIFLSGQQYATTFEKPIPLYTLNKLAFKADQKFA</sequence>
<evidence type="ECO:0000313" key="2">
    <source>
        <dbReference type="Proteomes" id="UP000789901"/>
    </source>
</evidence>
<protein>
    <submittedName>
        <fullName evidence="1">32154_t:CDS:1</fullName>
    </submittedName>
</protein>
<evidence type="ECO:0000313" key="1">
    <source>
        <dbReference type="EMBL" id="CAG8822310.1"/>
    </source>
</evidence>
<dbReference type="Proteomes" id="UP000789901">
    <property type="component" value="Unassembled WGS sequence"/>
</dbReference>
<name>A0ABN7W9E7_GIGMA</name>
<keyword evidence="2" id="KW-1185">Reference proteome</keyword>
<dbReference type="EMBL" id="CAJVQB010035268">
    <property type="protein sequence ID" value="CAG8822310.1"/>
    <property type="molecule type" value="Genomic_DNA"/>
</dbReference>
<reference evidence="1 2" key="1">
    <citation type="submission" date="2021-06" db="EMBL/GenBank/DDBJ databases">
        <authorList>
            <person name="Kallberg Y."/>
            <person name="Tangrot J."/>
            <person name="Rosling A."/>
        </authorList>
    </citation>
    <scope>NUCLEOTIDE SEQUENCE [LARGE SCALE GENOMIC DNA]</scope>
    <source>
        <strain evidence="1 2">120-4 pot B 10/14</strain>
    </source>
</reference>
<comment type="caution">
    <text evidence="1">The sequence shown here is derived from an EMBL/GenBank/DDBJ whole genome shotgun (WGS) entry which is preliminary data.</text>
</comment>
<feature type="non-terminal residue" evidence="1">
    <location>
        <position position="1"/>
    </location>
</feature>
<accession>A0ABN7W9E7</accession>
<proteinExistence type="predicted"/>
<organism evidence="1 2">
    <name type="scientific">Gigaspora margarita</name>
    <dbReference type="NCBI Taxonomy" id="4874"/>
    <lineage>
        <taxon>Eukaryota</taxon>
        <taxon>Fungi</taxon>
        <taxon>Fungi incertae sedis</taxon>
        <taxon>Mucoromycota</taxon>
        <taxon>Glomeromycotina</taxon>
        <taxon>Glomeromycetes</taxon>
        <taxon>Diversisporales</taxon>
        <taxon>Gigasporaceae</taxon>
        <taxon>Gigaspora</taxon>
    </lineage>
</organism>